<accession>E9BS56</accession>
<keyword evidence="1" id="KW-0812">Transmembrane</keyword>
<dbReference type="GO" id="GO:0005840">
    <property type="term" value="C:ribosome"/>
    <property type="evidence" value="ECO:0007669"/>
    <property type="project" value="UniProtKB-KW"/>
</dbReference>
<dbReference type="GeneID" id="13387645"/>
<organism evidence="2 3">
    <name type="scientific">Leishmania donovani</name>
    <dbReference type="NCBI Taxonomy" id="5661"/>
    <lineage>
        <taxon>Eukaryota</taxon>
        <taxon>Discoba</taxon>
        <taxon>Euglenozoa</taxon>
        <taxon>Kinetoplastea</taxon>
        <taxon>Metakinetoplastina</taxon>
        <taxon>Trypanosomatida</taxon>
        <taxon>Trypanosomatidae</taxon>
        <taxon>Leishmaniinae</taxon>
        <taxon>Leishmania</taxon>
    </lineage>
</organism>
<protein>
    <submittedName>
        <fullName evidence="2">40S ribosomal protein S6, putative</fullName>
    </submittedName>
</protein>
<evidence type="ECO:0000313" key="2">
    <source>
        <dbReference type="EMBL" id="CBZ38085.1"/>
    </source>
</evidence>
<keyword evidence="2" id="KW-0687">Ribonucleoprotein</keyword>
<reference evidence="2 3" key="1">
    <citation type="journal article" date="2011" name="Genome Res.">
        <title>Whole genome sequencing of multiple Leishmania donovani clinical isolates provides insights into population structure and mechanisms of drug resistance.</title>
        <authorList>
            <person name="Downing T."/>
            <person name="Imamura H."/>
            <person name="Decuypere S."/>
            <person name="Clark T.G."/>
            <person name="Coombs G.H."/>
            <person name="Cotton J.A."/>
            <person name="Hilley J.D."/>
            <person name="de Doncker S."/>
            <person name="Maes I."/>
            <person name="Mottram J.C."/>
            <person name="Quail M.A."/>
            <person name="Rijal S."/>
            <person name="Sanders M."/>
            <person name="Schonian G."/>
            <person name="Stark O."/>
            <person name="Sundar S."/>
            <person name="Vanaerschot M."/>
            <person name="Hertz-Fowler C."/>
            <person name="Dujardin J.C."/>
            <person name="Berriman M."/>
        </authorList>
    </citation>
    <scope>NUCLEOTIDE SEQUENCE [LARGE SCALE GENOMIC DNA]</scope>
    <source>
        <strain evidence="2 3">BPK282A1</strain>
    </source>
</reference>
<dbReference type="VEuPathDB" id="TriTrypDB:LdBPK_212150.1"/>
<dbReference type="RefSeq" id="XP_003864765.1">
    <property type="nucleotide sequence ID" value="XM_003864717.1"/>
</dbReference>
<dbReference type="EMBL" id="FR799622">
    <property type="protein sequence ID" value="CBZ38085.1"/>
    <property type="molecule type" value="Genomic_DNA"/>
</dbReference>
<keyword evidence="2" id="KW-0689">Ribosomal protein</keyword>
<evidence type="ECO:0000313" key="3">
    <source>
        <dbReference type="Proteomes" id="UP000008980"/>
    </source>
</evidence>
<dbReference type="AlphaFoldDB" id="E9BS56"/>
<dbReference type="Proteomes" id="UP000008980">
    <property type="component" value="Chromosome 35"/>
</dbReference>
<proteinExistence type="predicted"/>
<feature type="transmembrane region" description="Helical" evidence="1">
    <location>
        <begin position="12"/>
        <end position="33"/>
    </location>
</feature>
<reference evidence="3" key="2">
    <citation type="submission" date="2011-02" db="EMBL/GenBank/DDBJ databases">
        <title>Whole genome sequencing of Leishmania donovani clinical lines reveals dynamic variation related to drug resistance.</title>
        <authorList>
            <person name="Downing T."/>
            <person name="Imamura H."/>
            <person name="Sanders M."/>
            <person name="Decuypere S."/>
            <person name="Hertz-Fowler C."/>
            <person name="Clark T.G."/>
            <person name="Rijal S."/>
            <person name="Sundar S."/>
            <person name="Quail M.A."/>
            <person name="De Doncker S."/>
            <person name="Maes I."/>
            <person name="Vanaerschot M."/>
            <person name="Stark O."/>
            <person name="Schonian G."/>
            <person name="Dujardin J.C."/>
            <person name="Berriman M."/>
        </authorList>
    </citation>
    <scope>NUCLEOTIDE SEQUENCE [LARGE SCALE GENOMIC DNA]</scope>
    <source>
        <strain evidence="3">BPK282A1</strain>
    </source>
</reference>
<feature type="non-terminal residue" evidence="2">
    <location>
        <position position="103"/>
    </location>
</feature>
<gene>
    <name evidence="2" type="ORF">LDBPK_212150</name>
</gene>
<evidence type="ECO:0000256" key="1">
    <source>
        <dbReference type="SAM" id="Phobius"/>
    </source>
</evidence>
<keyword evidence="1" id="KW-0472">Membrane</keyword>
<name>E9BS56_LEIDO</name>
<sequence>MLQRPWRDAFRGVCMLLSGFVVRLHFFFCYPLFGLSRGYHCVCHAHAVSSHTHARGSVTRPPLWASVSRVLSCRPVSWFRCTYCFAFACDALSCVCVCVCVCV</sequence>
<dbReference type="KEGG" id="ldo:LDBPK_212150"/>
<keyword evidence="1" id="KW-1133">Transmembrane helix</keyword>